<evidence type="ECO:0000313" key="8">
    <source>
        <dbReference type="Proteomes" id="UP001565368"/>
    </source>
</evidence>
<dbReference type="InterPro" id="IPR040661">
    <property type="entry name" value="LZ3wCH"/>
</dbReference>
<dbReference type="InterPro" id="IPR040453">
    <property type="entry name" value="Mnd1_HTH"/>
</dbReference>
<protein>
    <recommendedName>
        <fullName evidence="9">Meiotic nuclear division protein 1</fullName>
    </recommendedName>
</protein>
<accession>A0ABR3QB32</accession>
<evidence type="ECO:0000256" key="3">
    <source>
        <dbReference type="ARBA" id="ARBA00023242"/>
    </source>
</evidence>
<dbReference type="GeneID" id="95983972"/>
<comment type="subcellular location">
    <subcellularLocation>
        <location evidence="1">Nucleus</location>
    </subcellularLocation>
</comment>
<reference evidence="7 8" key="1">
    <citation type="submission" date="2023-08" db="EMBL/GenBank/DDBJ databases">
        <title>Annotated Genome Sequence of Vanrija albida AlHP1.</title>
        <authorList>
            <person name="Herzog R."/>
        </authorList>
    </citation>
    <scope>NUCLEOTIDE SEQUENCE [LARGE SCALE GENOMIC DNA]</scope>
    <source>
        <strain evidence="7 8">AlHP1</strain>
    </source>
</reference>
<proteinExistence type="predicted"/>
<dbReference type="RefSeq" id="XP_069211882.1">
    <property type="nucleotide sequence ID" value="XM_069351496.1"/>
</dbReference>
<evidence type="ECO:0000259" key="6">
    <source>
        <dbReference type="Pfam" id="PF18517"/>
    </source>
</evidence>
<evidence type="ECO:0000259" key="5">
    <source>
        <dbReference type="Pfam" id="PF03962"/>
    </source>
</evidence>
<evidence type="ECO:0000256" key="2">
    <source>
        <dbReference type="ARBA" id="ARBA00023054"/>
    </source>
</evidence>
<sequence>MSKRGLSREEKKTKKQKGIVQQSVKEILDELVSDSLVIFDKIGTSNSRLVQRWVTDPALLTKEKQAQLDKAASESEALKAKIKEAKVALKAAEKGREDTAERRKLLASLAEVQATSASLKVELAAFGAADPIMYERKKKAIDVAKAASQRWTDNVSLLVSYLRSMSGESESELRTQLGVPENWDDLDISK</sequence>
<evidence type="ECO:0000313" key="7">
    <source>
        <dbReference type="EMBL" id="KAL1411938.1"/>
    </source>
</evidence>
<dbReference type="EMBL" id="JBBXJM010000002">
    <property type="protein sequence ID" value="KAL1411938.1"/>
    <property type="molecule type" value="Genomic_DNA"/>
</dbReference>
<keyword evidence="2 4" id="KW-0175">Coiled coil</keyword>
<comment type="caution">
    <text evidence="7">The sequence shown here is derived from an EMBL/GenBank/DDBJ whole genome shotgun (WGS) entry which is preliminary data.</text>
</comment>
<feature type="domain" description="Leucine zipper with capping helix" evidence="6">
    <location>
        <begin position="134"/>
        <end position="185"/>
    </location>
</feature>
<feature type="domain" description="Mnd1 HTH" evidence="5">
    <location>
        <begin position="10"/>
        <end position="46"/>
    </location>
</feature>
<dbReference type="Pfam" id="PF03962">
    <property type="entry name" value="Mnd1"/>
    <property type="match status" value="1"/>
</dbReference>
<organism evidence="7 8">
    <name type="scientific">Vanrija albida</name>
    <dbReference type="NCBI Taxonomy" id="181172"/>
    <lineage>
        <taxon>Eukaryota</taxon>
        <taxon>Fungi</taxon>
        <taxon>Dikarya</taxon>
        <taxon>Basidiomycota</taxon>
        <taxon>Agaricomycotina</taxon>
        <taxon>Tremellomycetes</taxon>
        <taxon>Trichosporonales</taxon>
        <taxon>Trichosporonaceae</taxon>
        <taxon>Vanrija</taxon>
    </lineage>
</organism>
<feature type="coiled-coil region" evidence="4">
    <location>
        <begin position="61"/>
        <end position="102"/>
    </location>
</feature>
<evidence type="ECO:0008006" key="9">
    <source>
        <dbReference type="Google" id="ProtNLM"/>
    </source>
</evidence>
<dbReference type="Pfam" id="PF18517">
    <property type="entry name" value="LZ3wCH"/>
    <property type="match status" value="1"/>
</dbReference>
<keyword evidence="3" id="KW-0539">Nucleus</keyword>
<keyword evidence="8" id="KW-1185">Reference proteome</keyword>
<evidence type="ECO:0000256" key="1">
    <source>
        <dbReference type="ARBA" id="ARBA00004123"/>
    </source>
</evidence>
<name>A0ABR3QB32_9TREE</name>
<gene>
    <name evidence="7" type="ORF">Q8F55_002929</name>
</gene>
<evidence type="ECO:0000256" key="4">
    <source>
        <dbReference type="SAM" id="Coils"/>
    </source>
</evidence>
<dbReference type="Proteomes" id="UP001565368">
    <property type="component" value="Unassembled WGS sequence"/>
</dbReference>